<keyword evidence="8" id="KW-1185">Reference proteome</keyword>
<feature type="binding site" evidence="5">
    <location>
        <position position="313"/>
    </location>
    <ligand>
        <name>FAD</name>
        <dbReference type="ChEBI" id="CHEBI:57692"/>
    </ligand>
</feature>
<comment type="subunit">
    <text evidence="5">Homodimer.</text>
</comment>
<keyword evidence="2 5" id="KW-0274">FAD</keyword>
<name>A0A3R8T8K0_9BURK</name>
<comment type="caution">
    <text evidence="7">The sequence shown here is derived from an EMBL/GenBank/DDBJ whole genome shotgun (WGS) entry which is preliminary data.</text>
</comment>
<evidence type="ECO:0000313" key="8">
    <source>
        <dbReference type="Proteomes" id="UP000269265"/>
    </source>
</evidence>
<dbReference type="GO" id="GO:0050661">
    <property type="term" value="F:NADP binding"/>
    <property type="evidence" value="ECO:0007669"/>
    <property type="project" value="UniProtKB-UniRule"/>
</dbReference>
<feature type="binding site" evidence="5">
    <location>
        <position position="46"/>
    </location>
    <ligand>
        <name>FAD</name>
        <dbReference type="ChEBI" id="CHEBI:57692"/>
    </ligand>
</feature>
<dbReference type="PANTHER" id="PTHR48105">
    <property type="entry name" value="THIOREDOXIN REDUCTASE 1-RELATED-RELATED"/>
    <property type="match status" value="1"/>
</dbReference>
<sequence length="367" mass="38805">MIETDVVVIGAGPVGLFQVFQLGLLGLSCEVVDVLPEAGGQCVALYPDKPIYDIPGVPVCSGRELAAQLLTQARPFLPLDPATGRSAHLHLGQQVMALSQDATPGFTLQTTSGQVFKARAVVIAAGAGAFVPKALPLPGLPADAPPPANLHHHLPVDGPPVPWAGQHLVVAGGGEEALQTVLDLSQASDDTRPSRITLLHRRDQFQAEPALDTAVRALITQGRVELALGVPQNVELAWSDAGVNAPPALTSITVLGPDSQPRTLPLEHLLVRMGLSPKLGPLADWGLPMERKQITVDTATYGTSLQGIHAVGDINTYPGKKRLLLCGFHEATLAAHALLARLRPDEPQHLQYTTTSTLLHQRLGVKH</sequence>
<dbReference type="EMBL" id="RSED01000030">
    <property type="protein sequence ID" value="RRS01019.1"/>
    <property type="molecule type" value="Genomic_DNA"/>
</dbReference>
<protein>
    <recommendedName>
        <fullName evidence="5">Ferredoxin--NADP reductase</fullName>
        <shortName evidence="5">FNR</shortName>
        <shortName evidence="5">Fd-NADP(+) reductase</shortName>
        <ecNumber evidence="5">1.18.1.2</ecNumber>
    </recommendedName>
</protein>
<evidence type="ECO:0000259" key="6">
    <source>
        <dbReference type="Pfam" id="PF07992"/>
    </source>
</evidence>
<accession>A0A3R8T8K0</accession>
<dbReference type="EC" id="1.18.1.2" evidence="5"/>
<evidence type="ECO:0000256" key="2">
    <source>
        <dbReference type="ARBA" id="ARBA00022827"/>
    </source>
</evidence>
<dbReference type="GO" id="GO:0004324">
    <property type="term" value="F:ferredoxin-NADP+ reductase activity"/>
    <property type="evidence" value="ECO:0007669"/>
    <property type="project" value="UniProtKB-UniRule"/>
</dbReference>
<feature type="domain" description="FAD/NAD(P)-binding" evidence="6">
    <location>
        <begin position="5"/>
        <end position="315"/>
    </location>
</feature>
<dbReference type="AlphaFoldDB" id="A0A3R8T8K0"/>
<evidence type="ECO:0000256" key="3">
    <source>
        <dbReference type="ARBA" id="ARBA00022857"/>
    </source>
</evidence>
<feature type="binding site" evidence="5">
    <location>
        <position position="95"/>
    </location>
    <ligand>
        <name>FAD</name>
        <dbReference type="ChEBI" id="CHEBI:57692"/>
    </ligand>
</feature>
<dbReference type="OrthoDB" id="9806179at2"/>
<dbReference type="HAMAP" id="MF_01685">
    <property type="entry name" value="FENR2"/>
    <property type="match status" value="1"/>
</dbReference>
<dbReference type="PRINTS" id="PR00469">
    <property type="entry name" value="PNDRDTASEII"/>
</dbReference>
<feature type="binding site" evidence="5">
    <location>
        <position position="130"/>
    </location>
    <ligand>
        <name>FAD</name>
        <dbReference type="ChEBI" id="CHEBI:57692"/>
    </ligand>
</feature>
<dbReference type="SUPFAM" id="SSF51905">
    <property type="entry name" value="FAD/NAD(P)-binding domain"/>
    <property type="match status" value="1"/>
</dbReference>
<keyword evidence="3 5" id="KW-0521">NADP</keyword>
<dbReference type="Gene3D" id="3.50.50.60">
    <property type="entry name" value="FAD/NAD(P)-binding domain"/>
    <property type="match status" value="3"/>
</dbReference>
<dbReference type="InterPro" id="IPR036188">
    <property type="entry name" value="FAD/NAD-bd_sf"/>
</dbReference>
<dbReference type="InterPro" id="IPR050097">
    <property type="entry name" value="Ferredoxin-NADP_redctase_2"/>
</dbReference>
<keyword evidence="4 5" id="KW-0560">Oxidoreductase</keyword>
<proteinExistence type="inferred from homology"/>
<dbReference type="Proteomes" id="UP000269265">
    <property type="component" value="Unassembled WGS sequence"/>
</dbReference>
<keyword evidence="1 5" id="KW-0285">Flavoprotein</keyword>
<comment type="similarity">
    <text evidence="5">Belongs to the ferredoxin--NADP reductase type 2 family.</text>
</comment>
<organism evidence="7 8">
    <name type="scientific">Aquabacterium soli</name>
    <dbReference type="NCBI Taxonomy" id="2493092"/>
    <lineage>
        <taxon>Bacteria</taxon>
        <taxon>Pseudomonadati</taxon>
        <taxon>Pseudomonadota</taxon>
        <taxon>Betaproteobacteria</taxon>
        <taxon>Burkholderiales</taxon>
        <taxon>Aquabacterium</taxon>
    </lineage>
</organism>
<feature type="binding site" evidence="5">
    <location>
        <position position="41"/>
    </location>
    <ligand>
        <name>FAD</name>
        <dbReference type="ChEBI" id="CHEBI:57692"/>
    </ligand>
</feature>
<dbReference type="RefSeq" id="WP_125245441.1">
    <property type="nucleotide sequence ID" value="NZ_RSED01000030.1"/>
</dbReference>
<evidence type="ECO:0000313" key="7">
    <source>
        <dbReference type="EMBL" id="RRS01019.1"/>
    </source>
</evidence>
<comment type="cofactor">
    <cofactor evidence="5">
        <name>FAD</name>
        <dbReference type="ChEBI" id="CHEBI:57692"/>
    </cofactor>
    <text evidence="5">Binds 1 FAD per subunit.</text>
</comment>
<feature type="binding site" evidence="5">
    <location>
        <position position="33"/>
    </location>
    <ligand>
        <name>FAD</name>
        <dbReference type="ChEBI" id="CHEBI:57692"/>
    </ligand>
</feature>
<reference evidence="7 8" key="1">
    <citation type="submission" date="2018-12" db="EMBL/GenBank/DDBJ databases">
        <title>The whole draft genome of Aquabacterium sp. SJQ9.</title>
        <authorList>
            <person name="Sun L."/>
            <person name="Gao X."/>
            <person name="Chen W."/>
            <person name="Huang K."/>
        </authorList>
    </citation>
    <scope>NUCLEOTIDE SEQUENCE [LARGE SCALE GENOMIC DNA]</scope>
    <source>
        <strain evidence="7 8">SJQ9</strain>
    </source>
</reference>
<dbReference type="InterPro" id="IPR023753">
    <property type="entry name" value="FAD/NAD-binding_dom"/>
</dbReference>
<feature type="binding site" evidence="5">
    <location>
        <position position="354"/>
    </location>
    <ligand>
        <name>FAD</name>
        <dbReference type="ChEBI" id="CHEBI:57692"/>
    </ligand>
</feature>
<dbReference type="InterPro" id="IPR022890">
    <property type="entry name" value="Fd--NADP_Rdtase_type_2"/>
</dbReference>
<dbReference type="Pfam" id="PF07992">
    <property type="entry name" value="Pyr_redox_2"/>
    <property type="match status" value="1"/>
</dbReference>
<comment type="catalytic activity">
    <reaction evidence="5">
        <text>2 reduced [2Fe-2S]-[ferredoxin] + NADP(+) + H(+) = 2 oxidized [2Fe-2S]-[ferredoxin] + NADPH</text>
        <dbReference type="Rhea" id="RHEA:20125"/>
        <dbReference type="Rhea" id="RHEA-COMP:10000"/>
        <dbReference type="Rhea" id="RHEA-COMP:10001"/>
        <dbReference type="ChEBI" id="CHEBI:15378"/>
        <dbReference type="ChEBI" id="CHEBI:33737"/>
        <dbReference type="ChEBI" id="CHEBI:33738"/>
        <dbReference type="ChEBI" id="CHEBI:57783"/>
        <dbReference type="ChEBI" id="CHEBI:58349"/>
        <dbReference type="EC" id="1.18.1.2"/>
    </reaction>
</comment>
<evidence type="ECO:0000256" key="5">
    <source>
        <dbReference type="HAMAP-Rule" id="MF_01685"/>
    </source>
</evidence>
<dbReference type="GO" id="GO:0050660">
    <property type="term" value="F:flavin adenine dinucleotide binding"/>
    <property type="evidence" value="ECO:0007669"/>
    <property type="project" value="UniProtKB-UniRule"/>
</dbReference>
<dbReference type="PRINTS" id="PR00368">
    <property type="entry name" value="FADPNR"/>
</dbReference>
<evidence type="ECO:0000256" key="4">
    <source>
        <dbReference type="ARBA" id="ARBA00023002"/>
    </source>
</evidence>
<comment type="caution">
    <text evidence="5">Lacks conserved residue(s) required for the propagation of feature annotation.</text>
</comment>
<gene>
    <name evidence="7" type="ORF">EIP75_22465</name>
</gene>
<evidence type="ECO:0000256" key="1">
    <source>
        <dbReference type="ARBA" id="ARBA00022630"/>
    </source>
</evidence>